<organism evidence="1 2">
    <name type="scientific">Panagrolaimus sp. JU765</name>
    <dbReference type="NCBI Taxonomy" id="591449"/>
    <lineage>
        <taxon>Eukaryota</taxon>
        <taxon>Metazoa</taxon>
        <taxon>Ecdysozoa</taxon>
        <taxon>Nematoda</taxon>
        <taxon>Chromadorea</taxon>
        <taxon>Rhabditida</taxon>
        <taxon>Tylenchina</taxon>
        <taxon>Panagrolaimomorpha</taxon>
        <taxon>Panagrolaimoidea</taxon>
        <taxon>Panagrolaimidae</taxon>
        <taxon>Panagrolaimus</taxon>
    </lineage>
</organism>
<dbReference type="WBParaSite" id="JU765_v2.g2310.t1">
    <property type="protein sequence ID" value="JU765_v2.g2310.t1"/>
    <property type="gene ID" value="JU765_v2.g2310"/>
</dbReference>
<evidence type="ECO:0000313" key="1">
    <source>
        <dbReference type="Proteomes" id="UP000887576"/>
    </source>
</evidence>
<name>A0AC34R062_9BILA</name>
<sequence length="208" mass="23349">MTCSVLLTTPCKGAIFIGEMTEVIGQGRKSIFLNATKQIAAYLNANPGPSTNLLHFSIATYGNGTLRPILLQTFSDFNRDLNYLINEVAANNNPNSGQTFTGSILEDLYSVIVTNQLANYLVLFMGETERILDIYLIEEAVQRIASTSAQIFVLDMTTGRDWTNDYFFKELVNNDLTKIYNYTHQNVGEVTNYYTSGKFAQVWNKMTC</sequence>
<reference evidence="2" key="1">
    <citation type="submission" date="2022-11" db="UniProtKB">
        <authorList>
            <consortium name="WormBaseParasite"/>
        </authorList>
    </citation>
    <scope>IDENTIFICATION</scope>
</reference>
<proteinExistence type="predicted"/>
<dbReference type="Proteomes" id="UP000887576">
    <property type="component" value="Unplaced"/>
</dbReference>
<accession>A0AC34R062</accession>
<protein>
    <submittedName>
        <fullName evidence="2">VWFA domain-containing protein</fullName>
    </submittedName>
</protein>
<evidence type="ECO:0000313" key="2">
    <source>
        <dbReference type="WBParaSite" id="JU765_v2.g2310.t1"/>
    </source>
</evidence>